<dbReference type="PANTHER" id="PTHR43744">
    <property type="entry name" value="ABC TRANSPORTER PERMEASE PROTEIN MG189-RELATED-RELATED"/>
    <property type="match status" value="1"/>
</dbReference>
<feature type="transmembrane region" description="Helical" evidence="7">
    <location>
        <begin position="141"/>
        <end position="161"/>
    </location>
</feature>
<dbReference type="GO" id="GO:0055085">
    <property type="term" value="P:transmembrane transport"/>
    <property type="evidence" value="ECO:0007669"/>
    <property type="project" value="InterPro"/>
</dbReference>
<feature type="transmembrane region" description="Helical" evidence="7">
    <location>
        <begin position="182"/>
        <end position="201"/>
    </location>
</feature>
<feature type="transmembrane region" description="Helical" evidence="7">
    <location>
        <begin position="70"/>
        <end position="93"/>
    </location>
</feature>
<evidence type="ECO:0000313" key="10">
    <source>
        <dbReference type="Proteomes" id="UP000199647"/>
    </source>
</evidence>
<dbReference type="RefSeq" id="WP_092495636.1">
    <property type="nucleotide sequence ID" value="NZ_FOFG01000003.1"/>
</dbReference>
<accession>A0A1H9DXV5</accession>
<dbReference type="Proteomes" id="UP000199647">
    <property type="component" value="Unassembled WGS sequence"/>
</dbReference>
<feature type="transmembrane region" description="Helical" evidence="7">
    <location>
        <begin position="12"/>
        <end position="35"/>
    </location>
</feature>
<protein>
    <submittedName>
        <fullName evidence="9">Glucose/mannose transport system permease protein</fullName>
    </submittedName>
</protein>
<dbReference type="InterPro" id="IPR000515">
    <property type="entry name" value="MetI-like"/>
</dbReference>
<keyword evidence="6 7" id="KW-0472">Membrane</keyword>
<dbReference type="GO" id="GO:0005886">
    <property type="term" value="C:plasma membrane"/>
    <property type="evidence" value="ECO:0007669"/>
    <property type="project" value="UniProtKB-SubCell"/>
</dbReference>
<dbReference type="InterPro" id="IPR035906">
    <property type="entry name" value="MetI-like_sf"/>
</dbReference>
<proteinExistence type="inferred from homology"/>
<evidence type="ECO:0000256" key="1">
    <source>
        <dbReference type="ARBA" id="ARBA00004651"/>
    </source>
</evidence>
<dbReference type="AlphaFoldDB" id="A0A1H9DXV5"/>
<evidence type="ECO:0000256" key="4">
    <source>
        <dbReference type="ARBA" id="ARBA00022692"/>
    </source>
</evidence>
<evidence type="ECO:0000256" key="3">
    <source>
        <dbReference type="ARBA" id="ARBA00022475"/>
    </source>
</evidence>
<keyword evidence="2 7" id="KW-0813">Transport</keyword>
<gene>
    <name evidence="9" type="ORF">SAMN05216548_1038</name>
</gene>
<dbReference type="Pfam" id="PF00528">
    <property type="entry name" value="BPD_transp_1"/>
    <property type="match status" value="1"/>
</dbReference>
<keyword evidence="4 7" id="KW-0812">Transmembrane</keyword>
<feature type="transmembrane region" description="Helical" evidence="7">
    <location>
        <begin position="240"/>
        <end position="261"/>
    </location>
</feature>
<dbReference type="Gene3D" id="1.10.3720.10">
    <property type="entry name" value="MetI-like"/>
    <property type="match status" value="1"/>
</dbReference>
<reference evidence="9 10" key="1">
    <citation type="submission" date="2016-10" db="EMBL/GenBank/DDBJ databases">
        <authorList>
            <person name="de Groot N.N."/>
        </authorList>
    </citation>
    <scope>NUCLEOTIDE SEQUENCE [LARGE SCALE GENOMIC DNA]</scope>
    <source>
        <strain evidence="9 10">A52C2</strain>
    </source>
</reference>
<feature type="domain" description="ABC transmembrane type-1" evidence="8">
    <location>
        <begin position="70"/>
        <end position="261"/>
    </location>
</feature>
<evidence type="ECO:0000256" key="7">
    <source>
        <dbReference type="RuleBase" id="RU363032"/>
    </source>
</evidence>
<comment type="similarity">
    <text evidence="7">Belongs to the binding-protein-dependent transport system permease family.</text>
</comment>
<evidence type="ECO:0000259" key="8">
    <source>
        <dbReference type="PROSITE" id="PS50928"/>
    </source>
</evidence>
<comment type="subcellular location">
    <subcellularLocation>
        <location evidence="1 7">Cell membrane</location>
        <topology evidence="1 7">Multi-pass membrane protein</topology>
    </subcellularLocation>
</comment>
<dbReference type="CDD" id="cd06261">
    <property type="entry name" value="TM_PBP2"/>
    <property type="match status" value="1"/>
</dbReference>
<sequence>MSASSLPADRDAPIRFAAAVLLSAVFLAPLGMALLTSLKSPAEIVQILSLPHRPDWGNYAVAWNQIGRSFINSIAITLPGALLSVLVGAIGAFPLSQLRGRTGMIIYFFLLTGMLVPYQIVQVPLFDLMRHLGLYNTIPGMWLVHTAYGVPICTFFLRNFFASVPKSIFEAAMLDGCGPAGYFFRILLPASKSGLAALAIIQSRSIWNDLLFAMTLTSTDRARPVTVQLNALTSGLEVQYGPLMASTLISIVPVVVAYLVFQKAFVRGMLGGSSK</sequence>
<dbReference type="OrthoDB" id="9815445at2"/>
<dbReference type="EMBL" id="FOFG01000003">
    <property type="protein sequence ID" value="SEQ18301.1"/>
    <property type="molecule type" value="Genomic_DNA"/>
</dbReference>
<organism evidence="9 10">
    <name type="scientific">Faunimonas pinastri</name>
    <dbReference type="NCBI Taxonomy" id="1855383"/>
    <lineage>
        <taxon>Bacteria</taxon>
        <taxon>Pseudomonadati</taxon>
        <taxon>Pseudomonadota</taxon>
        <taxon>Alphaproteobacteria</taxon>
        <taxon>Hyphomicrobiales</taxon>
        <taxon>Afifellaceae</taxon>
        <taxon>Faunimonas</taxon>
    </lineage>
</organism>
<dbReference type="STRING" id="1855383.SAMN05216548_1038"/>
<dbReference type="SUPFAM" id="SSF161098">
    <property type="entry name" value="MetI-like"/>
    <property type="match status" value="1"/>
</dbReference>
<evidence type="ECO:0000313" key="9">
    <source>
        <dbReference type="EMBL" id="SEQ18301.1"/>
    </source>
</evidence>
<name>A0A1H9DXV5_9HYPH</name>
<keyword evidence="3" id="KW-1003">Cell membrane</keyword>
<dbReference type="PROSITE" id="PS50928">
    <property type="entry name" value="ABC_TM1"/>
    <property type="match status" value="1"/>
</dbReference>
<keyword evidence="5 7" id="KW-1133">Transmembrane helix</keyword>
<keyword evidence="10" id="KW-1185">Reference proteome</keyword>
<evidence type="ECO:0000256" key="5">
    <source>
        <dbReference type="ARBA" id="ARBA00022989"/>
    </source>
</evidence>
<evidence type="ECO:0000256" key="6">
    <source>
        <dbReference type="ARBA" id="ARBA00023136"/>
    </source>
</evidence>
<feature type="transmembrane region" description="Helical" evidence="7">
    <location>
        <begin position="105"/>
        <end position="121"/>
    </location>
</feature>
<evidence type="ECO:0000256" key="2">
    <source>
        <dbReference type="ARBA" id="ARBA00022448"/>
    </source>
</evidence>